<dbReference type="InterPro" id="IPR006094">
    <property type="entry name" value="Oxid_FAD_bind_N"/>
</dbReference>
<dbReference type="OrthoDB" id="2151789at2759"/>
<evidence type="ECO:0000256" key="3">
    <source>
        <dbReference type="ARBA" id="ARBA00022827"/>
    </source>
</evidence>
<dbReference type="Gene3D" id="3.30.465.10">
    <property type="match status" value="1"/>
</dbReference>
<keyword evidence="3" id="KW-0274">FAD</keyword>
<dbReference type="VEuPathDB" id="FungiDB:PEXP_075200"/>
<dbReference type="Proteomes" id="UP000030143">
    <property type="component" value="Unassembled WGS sequence"/>
</dbReference>
<dbReference type="RefSeq" id="XP_016600519.1">
    <property type="nucleotide sequence ID" value="XM_016744548.1"/>
</dbReference>
<keyword evidence="8" id="KW-1185">Reference proteome</keyword>
<dbReference type="InterPro" id="IPR016167">
    <property type="entry name" value="FAD-bd_PCMH_sub1"/>
</dbReference>
<dbReference type="PANTHER" id="PTHR42973:SF54">
    <property type="entry name" value="FAD-BINDING PCMH-TYPE DOMAIN-CONTAINING PROTEIN"/>
    <property type="match status" value="1"/>
</dbReference>
<evidence type="ECO:0000256" key="2">
    <source>
        <dbReference type="ARBA" id="ARBA00022630"/>
    </source>
</evidence>
<dbReference type="GO" id="GO:0016491">
    <property type="term" value="F:oxidoreductase activity"/>
    <property type="evidence" value="ECO:0007669"/>
    <property type="project" value="UniProtKB-KW"/>
</dbReference>
<feature type="signal peptide" evidence="5">
    <location>
        <begin position="1"/>
        <end position="22"/>
    </location>
</feature>
<protein>
    <submittedName>
        <fullName evidence="7">FAD linked oxidase, N-terminal</fullName>
    </submittedName>
</protein>
<dbReference type="PROSITE" id="PS51387">
    <property type="entry name" value="FAD_PCMH"/>
    <property type="match status" value="1"/>
</dbReference>
<dbReference type="InterPro" id="IPR050416">
    <property type="entry name" value="FAD-linked_Oxidoreductase"/>
</dbReference>
<dbReference type="InterPro" id="IPR036318">
    <property type="entry name" value="FAD-bd_PCMH-like_sf"/>
</dbReference>
<dbReference type="EMBL" id="JQFZ01000096">
    <property type="protein sequence ID" value="KGO59323.1"/>
    <property type="molecule type" value="Genomic_DNA"/>
</dbReference>
<evidence type="ECO:0000256" key="4">
    <source>
        <dbReference type="ARBA" id="ARBA00023002"/>
    </source>
</evidence>
<dbReference type="PANTHER" id="PTHR42973">
    <property type="entry name" value="BINDING OXIDOREDUCTASE, PUTATIVE (AFU_ORTHOLOGUE AFUA_1G17690)-RELATED"/>
    <property type="match status" value="1"/>
</dbReference>
<evidence type="ECO:0000313" key="8">
    <source>
        <dbReference type="Proteomes" id="UP000030143"/>
    </source>
</evidence>
<dbReference type="GeneID" id="27679968"/>
<name>A0A0A2I0L9_PENEN</name>
<gene>
    <name evidence="7" type="ORF">PEX2_072780</name>
</gene>
<dbReference type="GO" id="GO:0071949">
    <property type="term" value="F:FAD binding"/>
    <property type="evidence" value="ECO:0007669"/>
    <property type="project" value="InterPro"/>
</dbReference>
<keyword evidence="4" id="KW-0560">Oxidoreductase</keyword>
<dbReference type="InterPro" id="IPR016169">
    <property type="entry name" value="FAD-bd_PCMH_sub2"/>
</dbReference>
<comment type="caution">
    <text evidence="7">The sequence shown here is derived from an EMBL/GenBank/DDBJ whole genome shotgun (WGS) entry which is preliminary data.</text>
</comment>
<evidence type="ECO:0000256" key="1">
    <source>
        <dbReference type="ARBA" id="ARBA00005466"/>
    </source>
</evidence>
<dbReference type="Gene3D" id="3.30.43.10">
    <property type="entry name" value="Uridine Diphospho-n-acetylenolpyruvylglucosamine Reductase, domain 2"/>
    <property type="match status" value="1"/>
</dbReference>
<proteinExistence type="inferred from homology"/>
<dbReference type="PhylomeDB" id="A0A0A2I0L9"/>
<dbReference type="STRING" id="27334.A0A0A2I0L9"/>
<dbReference type="AlphaFoldDB" id="A0A0A2I0L9"/>
<feature type="domain" description="FAD-binding PCMH-type" evidence="6">
    <location>
        <begin position="67"/>
        <end position="238"/>
    </location>
</feature>
<keyword evidence="5" id="KW-0732">Signal</keyword>
<keyword evidence="2" id="KW-0285">Flavoprotein</keyword>
<evidence type="ECO:0000256" key="5">
    <source>
        <dbReference type="SAM" id="SignalP"/>
    </source>
</evidence>
<organism evidence="7 8">
    <name type="scientific">Penicillium expansum</name>
    <name type="common">Blue mold rot fungus</name>
    <dbReference type="NCBI Taxonomy" id="27334"/>
    <lineage>
        <taxon>Eukaryota</taxon>
        <taxon>Fungi</taxon>
        <taxon>Dikarya</taxon>
        <taxon>Ascomycota</taxon>
        <taxon>Pezizomycotina</taxon>
        <taxon>Eurotiomycetes</taxon>
        <taxon>Eurotiomycetidae</taxon>
        <taxon>Eurotiales</taxon>
        <taxon>Aspergillaceae</taxon>
        <taxon>Penicillium</taxon>
    </lineage>
</organism>
<sequence>MKAMKTIVNAFFFLLPVFSAAAVEIRQGKAVPSSGCMEACSRLAGDSGSFAFFPGNVNLTVWDAKQQESQSACRVLPTTTEDVSSILRVILDTSCRFAVKGGGHARDADDSISVGGVTIDMQRMRSIEVSSDRSSAKLGSGHVLYSLYEGLERYNLSTVGGRVADVGLGGFTLGGGFSRLSATYGLAMDNVLEYELVLPNATVAIVNQQTHPDLYFALRGGMNNFGIVTHFTMTAVPQGPVHGGGRTFSGDQREEILEQAHQLTTTWKNDTALAFFYSFDYDPMAGEFSLTMNQEYAQETSDPVPFRQLNALPFESSTLRTDWPSSFSLDLISPAGGRNLYATLTYYPSADLDREMQDILVEESRSIKNIPGFAPSLVIQPLYEAALRTNKQNGGSASRIEADGPLSVVLFNPRWNDEADDSAINAFADRWVQRAISAAQKVGKHHPWLYINYASKHQEPFVGYGEANLQRLREIQRSVDPNGIFTSTGLCRGYFKLD</sequence>
<reference evidence="7 8" key="1">
    <citation type="journal article" date="2015" name="Mol. Plant Microbe Interact.">
        <title>Genome, transcriptome, and functional analyses of Penicillium expansum provide new insights into secondary metabolism and pathogenicity.</title>
        <authorList>
            <person name="Ballester A.R."/>
            <person name="Marcet-Houben M."/>
            <person name="Levin E."/>
            <person name="Sela N."/>
            <person name="Selma-Lazaro C."/>
            <person name="Carmona L."/>
            <person name="Wisniewski M."/>
            <person name="Droby S."/>
            <person name="Gonzalez-Candelas L."/>
            <person name="Gabaldon T."/>
        </authorList>
    </citation>
    <scope>NUCLEOTIDE SEQUENCE [LARGE SCALE GENOMIC DNA]</scope>
    <source>
        <strain evidence="7 8">MD-8</strain>
    </source>
</reference>
<dbReference type="InterPro" id="IPR016166">
    <property type="entry name" value="FAD-bd_PCMH"/>
</dbReference>
<comment type="similarity">
    <text evidence="1">Belongs to the oxygen-dependent FAD-linked oxidoreductase family.</text>
</comment>
<dbReference type="Pfam" id="PF01565">
    <property type="entry name" value="FAD_binding_4"/>
    <property type="match status" value="1"/>
</dbReference>
<dbReference type="HOGENOM" id="CLU_018354_1_2_1"/>
<accession>A0A0A2I0L9</accession>
<dbReference type="SUPFAM" id="SSF56176">
    <property type="entry name" value="FAD-binding/transporter-associated domain-like"/>
    <property type="match status" value="1"/>
</dbReference>
<dbReference type="Gene3D" id="3.40.462.20">
    <property type="match status" value="1"/>
</dbReference>
<evidence type="ECO:0000259" key="6">
    <source>
        <dbReference type="PROSITE" id="PS51387"/>
    </source>
</evidence>
<feature type="chain" id="PRO_5009752321" evidence="5">
    <location>
        <begin position="23"/>
        <end position="498"/>
    </location>
</feature>
<evidence type="ECO:0000313" key="7">
    <source>
        <dbReference type="EMBL" id="KGO59323.1"/>
    </source>
</evidence>